<dbReference type="SFLD" id="SFLDG01137">
    <property type="entry name" value="C1.6.1:_Phosphoserine_Phosphat"/>
    <property type="match status" value="1"/>
</dbReference>
<dbReference type="OrthoDB" id="9792539at2"/>
<keyword evidence="16" id="KW-1185">Reference proteome</keyword>
<protein>
    <recommendedName>
        <fullName evidence="5">Phosphoserine phosphatase</fullName>
        <ecNumber evidence="4">3.1.3.3</ecNumber>
    </recommendedName>
    <alternativeName>
        <fullName evidence="11">O-phosphoserine phosphohydrolase</fullName>
    </alternativeName>
</protein>
<dbReference type="Proteomes" id="UP000182108">
    <property type="component" value="Unassembled WGS sequence"/>
</dbReference>
<accession>A0A0K6IWH3</accession>
<dbReference type="RefSeq" id="WP_055423722.1">
    <property type="nucleotide sequence ID" value="NZ_CYHH01000007.1"/>
</dbReference>
<comment type="similarity">
    <text evidence="3">Belongs to the HAD-like hydrolase superfamily. SerB family.</text>
</comment>
<dbReference type="Gene3D" id="3.40.50.1000">
    <property type="entry name" value="HAD superfamily/HAD-like"/>
    <property type="match status" value="1"/>
</dbReference>
<dbReference type="GO" id="GO:0036424">
    <property type="term" value="F:L-phosphoserine phosphatase activity"/>
    <property type="evidence" value="ECO:0007669"/>
    <property type="project" value="InterPro"/>
</dbReference>
<dbReference type="InterPro" id="IPR050582">
    <property type="entry name" value="HAD-like_SerB"/>
</dbReference>
<sequence length="273" mass="29562">MPHLRLLTAPAAHEWLARHRLAVSEQGPFLEVALPARTAELDRELCAIGADWAWLDEDIAPSWRAFRLFVTDMDSTLIAIECIDEIADLAGLKPEVARITEAAMQGELDFREALNARVALLAGIPVARLEELYRERVRLNPGAARLVAALKENGCHCVLVSGGFTFFTERLARELGFDEAHANVLEAKDGLLTGRLVGPVIDAAAKAGILRTAAQRLGAARREILAAGDGANDLAMLALAGTRLAWRPKPRILPHVNVVSMAQGLDAVLELLP</sequence>
<dbReference type="EMBL" id="CYHH01000007">
    <property type="protein sequence ID" value="CUB07438.1"/>
    <property type="molecule type" value="Genomic_DNA"/>
</dbReference>
<dbReference type="SFLD" id="SFLDS00003">
    <property type="entry name" value="Haloacid_Dehalogenase"/>
    <property type="match status" value="1"/>
</dbReference>
<dbReference type="CDD" id="cd07500">
    <property type="entry name" value="HAD_PSP"/>
    <property type="match status" value="1"/>
</dbReference>
<dbReference type="NCBIfam" id="TIGR00338">
    <property type="entry name" value="serB"/>
    <property type="match status" value="1"/>
</dbReference>
<evidence type="ECO:0000256" key="3">
    <source>
        <dbReference type="ARBA" id="ARBA00009184"/>
    </source>
</evidence>
<evidence type="ECO:0000256" key="8">
    <source>
        <dbReference type="ARBA" id="ARBA00022801"/>
    </source>
</evidence>
<comment type="cofactor">
    <cofactor evidence="1">
        <name>Mg(2+)</name>
        <dbReference type="ChEBI" id="CHEBI:18420"/>
    </cofactor>
</comment>
<dbReference type="SFLD" id="SFLDG01136">
    <property type="entry name" value="C1.6:_Phosphoserine_Phosphatas"/>
    <property type="match status" value="1"/>
</dbReference>
<dbReference type="PANTHER" id="PTHR43344">
    <property type="entry name" value="PHOSPHOSERINE PHOSPHATASE"/>
    <property type="match status" value="1"/>
</dbReference>
<dbReference type="UniPathway" id="UPA00135">
    <property type="reaction ID" value="UER00198"/>
</dbReference>
<dbReference type="GO" id="GO:0005737">
    <property type="term" value="C:cytoplasm"/>
    <property type="evidence" value="ECO:0007669"/>
    <property type="project" value="TreeGrafter"/>
</dbReference>
<evidence type="ECO:0000256" key="11">
    <source>
        <dbReference type="ARBA" id="ARBA00031693"/>
    </source>
</evidence>
<comment type="catalytic activity">
    <reaction evidence="13">
        <text>O-phospho-D-serine + H2O = D-serine + phosphate</text>
        <dbReference type="Rhea" id="RHEA:24873"/>
        <dbReference type="ChEBI" id="CHEBI:15377"/>
        <dbReference type="ChEBI" id="CHEBI:35247"/>
        <dbReference type="ChEBI" id="CHEBI:43474"/>
        <dbReference type="ChEBI" id="CHEBI:58680"/>
        <dbReference type="EC" id="3.1.3.3"/>
    </reaction>
</comment>
<dbReference type="GO" id="GO:0006564">
    <property type="term" value="P:L-serine biosynthetic process"/>
    <property type="evidence" value="ECO:0007669"/>
    <property type="project" value="UniProtKB-KW"/>
</dbReference>
<evidence type="ECO:0000256" key="7">
    <source>
        <dbReference type="ARBA" id="ARBA00022723"/>
    </source>
</evidence>
<dbReference type="Pfam" id="PF12710">
    <property type="entry name" value="HAD"/>
    <property type="match status" value="1"/>
</dbReference>
<evidence type="ECO:0000256" key="2">
    <source>
        <dbReference type="ARBA" id="ARBA00005135"/>
    </source>
</evidence>
<keyword evidence="9" id="KW-0460">Magnesium</keyword>
<evidence type="ECO:0000256" key="4">
    <source>
        <dbReference type="ARBA" id="ARBA00012640"/>
    </source>
</evidence>
<dbReference type="SUPFAM" id="SSF56784">
    <property type="entry name" value="HAD-like"/>
    <property type="match status" value="1"/>
</dbReference>
<evidence type="ECO:0000256" key="5">
    <source>
        <dbReference type="ARBA" id="ARBA00015196"/>
    </source>
</evidence>
<evidence type="ECO:0000313" key="16">
    <source>
        <dbReference type="Proteomes" id="UP000182108"/>
    </source>
</evidence>
<feature type="active site" description="Proton donor" evidence="14">
    <location>
        <position position="74"/>
    </location>
</feature>
<evidence type="ECO:0000313" key="15">
    <source>
        <dbReference type="EMBL" id="CUB07438.1"/>
    </source>
</evidence>
<evidence type="ECO:0000256" key="12">
    <source>
        <dbReference type="ARBA" id="ARBA00048138"/>
    </source>
</evidence>
<keyword evidence="10" id="KW-0718">Serine biosynthesis</keyword>
<feature type="active site" description="Nucleophile" evidence="14">
    <location>
        <position position="72"/>
    </location>
</feature>
<dbReference type="PANTHER" id="PTHR43344:SF2">
    <property type="entry name" value="PHOSPHOSERINE PHOSPHATASE"/>
    <property type="match status" value="1"/>
</dbReference>
<evidence type="ECO:0000256" key="14">
    <source>
        <dbReference type="PIRSR" id="PIRSR604469-1"/>
    </source>
</evidence>
<evidence type="ECO:0000256" key="6">
    <source>
        <dbReference type="ARBA" id="ARBA00022605"/>
    </source>
</evidence>
<evidence type="ECO:0000256" key="1">
    <source>
        <dbReference type="ARBA" id="ARBA00001946"/>
    </source>
</evidence>
<gene>
    <name evidence="15" type="ORF">Ga0061068_10778</name>
</gene>
<dbReference type="AlphaFoldDB" id="A0A0K6IWH3"/>
<dbReference type="InterPro" id="IPR004469">
    <property type="entry name" value="PSP"/>
</dbReference>
<name>A0A0K6IWH3_9PROT</name>
<dbReference type="SFLD" id="SFLDF00029">
    <property type="entry name" value="phosphoserine_phosphatase"/>
    <property type="match status" value="1"/>
</dbReference>
<comment type="pathway">
    <text evidence="2">Amino-acid biosynthesis; L-serine biosynthesis; L-serine from 3-phospho-D-glycerate: step 3/3.</text>
</comment>
<evidence type="ECO:0000256" key="13">
    <source>
        <dbReference type="ARBA" id="ARBA00048523"/>
    </source>
</evidence>
<dbReference type="InterPro" id="IPR036412">
    <property type="entry name" value="HAD-like_sf"/>
</dbReference>
<evidence type="ECO:0000256" key="9">
    <source>
        <dbReference type="ARBA" id="ARBA00022842"/>
    </source>
</evidence>
<dbReference type="GO" id="GO:0000287">
    <property type="term" value="F:magnesium ion binding"/>
    <property type="evidence" value="ECO:0007669"/>
    <property type="project" value="TreeGrafter"/>
</dbReference>
<evidence type="ECO:0000256" key="10">
    <source>
        <dbReference type="ARBA" id="ARBA00023299"/>
    </source>
</evidence>
<organism evidence="15 16">
    <name type="scientific">Tepidiphilus thermophilus</name>
    <dbReference type="NCBI Taxonomy" id="876478"/>
    <lineage>
        <taxon>Bacteria</taxon>
        <taxon>Pseudomonadati</taxon>
        <taxon>Pseudomonadota</taxon>
        <taxon>Hydrogenophilia</taxon>
        <taxon>Hydrogenophilales</taxon>
        <taxon>Hydrogenophilaceae</taxon>
        <taxon>Tepidiphilus</taxon>
    </lineage>
</organism>
<dbReference type="InterPro" id="IPR023214">
    <property type="entry name" value="HAD_sf"/>
</dbReference>
<comment type="catalytic activity">
    <reaction evidence="12">
        <text>O-phospho-L-serine + H2O = L-serine + phosphate</text>
        <dbReference type="Rhea" id="RHEA:21208"/>
        <dbReference type="ChEBI" id="CHEBI:15377"/>
        <dbReference type="ChEBI" id="CHEBI:33384"/>
        <dbReference type="ChEBI" id="CHEBI:43474"/>
        <dbReference type="ChEBI" id="CHEBI:57524"/>
        <dbReference type="EC" id="3.1.3.3"/>
    </reaction>
</comment>
<keyword evidence="8" id="KW-0378">Hydrolase</keyword>
<proteinExistence type="inferred from homology"/>
<keyword evidence="7" id="KW-0479">Metal-binding</keyword>
<keyword evidence="6" id="KW-0028">Amino-acid biosynthesis</keyword>
<reference evidence="16" key="1">
    <citation type="submission" date="2015-08" db="EMBL/GenBank/DDBJ databases">
        <authorList>
            <person name="Babu N.S."/>
            <person name="Beckwith C.J."/>
            <person name="Beseler K.G."/>
            <person name="Brison A."/>
            <person name="Carone J.V."/>
            <person name="Caskin T.P."/>
            <person name="Diamond M."/>
            <person name="Durham M.E."/>
            <person name="Foxe J.M."/>
            <person name="Go M."/>
            <person name="Henderson B.A."/>
            <person name="Jones I.B."/>
            <person name="McGettigan J.A."/>
            <person name="Micheletti S.J."/>
            <person name="Nasrallah M.E."/>
            <person name="Ortiz D."/>
            <person name="Piller C.R."/>
            <person name="Privatt S.R."/>
            <person name="Schneider S.L."/>
            <person name="Sharp S."/>
            <person name="Smith T.C."/>
            <person name="Stanton J.D."/>
            <person name="Ullery H.E."/>
            <person name="Wilson R.J."/>
            <person name="Serrano M.G."/>
            <person name="Buck G."/>
            <person name="Lee V."/>
            <person name="Wang Y."/>
            <person name="Carvalho R."/>
            <person name="Voegtly L."/>
            <person name="Shi R."/>
            <person name="Duckworth R."/>
            <person name="Johnson A."/>
            <person name="Loviza R."/>
            <person name="Walstead R."/>
            <person name="Shah Z."/>
            <person name="Kiflezghi M."/>
            <person name="Wade K."/>
            <person name="Ball S.L."/>
            <person name="Bradley K.W."/>
            <person name="Asai D.J."/>
            <person name="Bowman C.A."/>
            <person name="Russell D.A."/>
            <person name="Pope W.H."/>
            <person name="Jacobs-Sera D."/>
            <person name="Hendrix R.W."/>
            <person name="Hatfull G.F."/>
        </authorList>
    </citation>
    <scope>NUCLEOTIDE SEQUENCE [LARGE SCALE GENOMIC DNA]</scope>
    <source>
        <strain evidence="16">JCM 19170</strain>
    </source>
</reference>
<dbReference type="NCBIfam" id="TIGR01488">
    <property type="entry name" value="HAD-SF-IB"/>
    <property type="match status" value="1"/>
</dbReference>
<dbReference type="EC" id="3.1.3.3" evidence="4"/>